<comment type="caution">
    <text evidence="3">The sequence shown here is derived from an EMBL/GenBank/DDBJ whole genome shotgun (WGS) entry which is preliminary data.</text>
</comment>
<dbReference type="OrthoDB" id="15981at2759"/>
<name>A0A2G8SIP8_9APHY</name>
<protein>
    <recommendedName>
        <fullName evidence="1">ATP phosphoribosyltransferase</fullName>
    </recommendedName>
</protein>
<dbReference type="InterPro" id="IPR036069">
    <property type="entry name" value="DUF34/NIF3_sf"/>
</dbReference>
<dbReference type="SUPFAM" id="SSF102705">
    <property type="entry name" value="NIF3 (NGG1p interacting factor 3)-like"/>
    <property type="match status" value="1"/>
</dbReference>
<dbReference type="EMBL" id="AYKW01000007">
    <property type="protein sequence ID" value="PIL33655.1"/>
    <property type="molecule type" value="Genomic_DNA"/>
</dbReference>
<evidence type="ECO:0000313" key="4">
    <source>
        <dbReference type="Proteomes" id="UP000230002"/>
    </source>
</evidence>
<dbReference type="PANTHER" id="PTHR41774">
    <property type="match status" value="1"/>
</dbReference>
<dbReference type="InterPro" id="IPR015867">
    <property type="entry name" value="N-reg_PII/ATP_PRibTrfase_C"/>
</dbReference>
<dbReference type="Proteomes" id="UP000230002">
    <property type="component" value="Unassembled WGS sequence"/>
</dbReference>
<evidence type="ECO:0000256" key="2">
    <source>
        <dbReference type="SAM" id="MobiDB-lite"/>
    </source>
</evidence>
<sequence length="145" mass="15560">MTPTRKLKLVFFIPRASTQAVLRHLFARFPNHVGRIGAYGGCAFVSPGVGQFLPLEGANPAIGEVGRPEHVEEDRVEVLVLGAREREDPGGQGQGQGPLAAHGHSAADAGDGTGTGVEMAVVLEELKKVHPYEEVAYDVYRLEDF</sequence>
<feature type="compositionally biased region" description="Low complexity" evidence="2">
    <location>
        <begin position="100"/>
        <end position="110"/>
    </location>
</feature>
<dbReference type="AlphaFoldDB" id="A0A2G8SIP8"/>
<organism evidence="3 4">
    <name type="scientific">Ganoderma sinense ZZ0214-1</name>
    <dbReference type="NCBI Taxonomy" id="1077348"/>
    <lineage>
        <taxon>Eukaryota</taxon>
        <taxon>Fungi</taxon>
        <taxon>Dikarya</taxon>
        <taxon>Basidiomycota</taxon>
        <taxon>Agaricomycotina</taxon>
        <taxon>Agaricomycetes</taxon>
        <taxon>Polyporales</taxon>
        <taxon>Polyporaceae</taxon>
        <taxon>Ganoderma</taxon>
    </lineage>
</organism>
<gene>
    <name evidence="3" type="ORF">GSI_04278</name>
</gene>
<dbReference type="PANTHER" id="PTHR41774:SF1">
    <property type="entry name" value="NGG1P INTERACTING FACTOR NIF3"/>
    <property type="match status" value="1"/>
</dbReference>
<accession>A0A2G8SIP8</accession>
<keyword evidence="4" id="KW-1185">Reference proteome</keyword>
<reference evidence="3 4" key="1">
    <citation type="journal article" date="2015" name="Sci. Rep.">
        <title>Chromosome-level genome map provides insights into diverse defense mechanisms in the medicinal fungus Ganoderma sinense.</title>
        <authorList>
            <person name="Zhu Y."/>
            <person name="Xu J."/>
            <person name="Sun C."/>
            <person name="Zhou S."/>
            <person name="Xu H."/>
            <person name="Nelson D.R."/>
            <person name="Qian J."/>
            <person name="Song J."/>
            <person name="Luo H."/>
            <person name="Xiang L."/>
            <person name="Li Y."/>
            <person name="Xu Z."/>
            <person name="Ji A."/>
            <person name="Wang L."/>
            <person name="Lu S."/>
            <person name="Hayward A."/>
            <person name="Sun W."/>
            <person name="Li X."/>
            <person name="Schwartz D.C."/>
            <person name="Wang Y."/>
            <person name="Chen S."/>
        </authorList>
    </citation>
    <scope>NUCLEOTIDE SEQUENCE [LARGE SCALE GENOMIC DNA]</scope>
    <source>
        <strain evidence="3 4">ZZ0214-1</strain>
    </source>
</reference>
<proteinExistence type="predicted"/>
<evidence type="ECO:0000256" key="1">
    <source>
        <dbReference type="ARBA" id="ARBA00020998"/>
    </source>
</evidence>
<evidence type="ECO:0000313" key="3">
    <source>
        <dbReference type="EMBL" id="PIL33655.1"/>
    </source>
</evidence>
<dbReference type="STRING" id="1077348.A0A2G8SIP8"/>
<feature type="region of interest" description="Disordered" evidence="2">
    <location>
        <begin position="83"/>
        <end position="113"/>
    </location>
</feature>
<dbReference type="Gene3D" id="3.30.70.120">
    <property type="match status" value="1"/>
</dbReference>